<organism evidence="3 4">
    <name type="scientific">Actinokineospora spheciospongiae</name>
    <dbReference type="NCBI Taxonomy" id="909613"/>
    <lineage>
        <taxon>Bacteria</taxon>
        <taxon>Bacillati</taxon>
        <taxon>Actinomycetota</taxon>
        <taxon>Actinomycetes</taxon>
        <taxon>Pseudonocardiales</taxon>
        <taxon>Pseudonocardiaceae</taxon>
        <taxon>Actinokineospora</taxon>
    </lineage>
</organism>
<gene>
    <name evidence="3" type="ORF">UO65_4746</name>
</gene>
<evidence type="ECO:0000256" key="2">
    <source>
        <dbReference type="SAM" id="Phobius"/>
    </source>
</evidence>
<evidence type="ECO:0000313" key="3">
    <source>
        <dbReference type="EMBL" id="EWC59966.1"/>
    </source>
</evidence>
<reference evidence="3 4" key="1">
    <citation type="journal article" date="2014" name="Genome Announc.">
        <title>Draft Genome Sequence of the Antitrypanosomally Active Sponge-Associated Bacterium Actinokineospora sp. Strain EG49.</title>
        <authorList>
            <person name="Harjes J."/>
            <person name="Ryu T."/>
            <person name="Abdelmohsen U.R."/>
            <person name="Moitinho-Silva L."/>
            <person name="Horn H."/>
            <person name="Ravasi T."/>
            <person name="Hentschel U."/>
        </authorList>
    </citation>
    <scope>NUCLEOTIDE SEQUENCE [LARGE SCALE GENOMIC DNA]</scope>
    <source>
        <strain evidence="3 4">EG49</strain>
    </source>
</reference>
<keyword evidence="2" id="KW-1133">Transmembrane helix</keyword>
<dbReference type="Proteomes" id="UP000019277">
    <property type="component" value="Unassembled WGS sequence"/>
</dbReference>
<evidence type="ECO:0000313" key="4">
    <source>
        <dbReference type="Proteomes" id="UP000019277"/>
    </source>
</evidence>
<dbReference type="STRING" id="909613.UO65_4746"/>
<feature type="compositionally biased region" description="Pro residues" evidence="1">
    <location>
        <begin position="37"/>
        <end position="50"/>
    </location>
</feature>
<dbReference type="AlphaFoldDB" id="W7IUA4"/>
<accession>W7IUA4</accession>
<keyword evidence="4" id="KW-1185">Reference proteome</keyword>
<protein>
    <submittedName>
        <fullName evidence="3">Uncharacterized protein</fullName>
    </submittedName>
</protein>
<dbReference type="EMBL" id="AYXG01000182">
    <property type="protein sequence ID" value="EWC59966.1"/>
    <property type="molecule type" value="Genomic_DNA"/>
</dbReference>
<keyword evidence="2" id="KW-0472">Membrane</keyword>
<evidence type="ECO:0000256" key="1">
    <source>
        <dbReference type="SAM" id="MobiDB-lite"/>
    </source>
</evidence>
<feature type="compositionally biased region" description="Basic and acidic residues" evidence="1">
    <location>
        <begin position="51"/>
        <end position="62"/>
    </location>
</feature>
<sequence length="151" mass="16158">MQAPLPGGAPGPDRRSPLTGTEREAVMFRVPEARPSSGPPRPAGPPAPAPERPKSGPREWYRRFGPGSLSGELAAVRPGQLDDVTTRAVGNWVSHEEATARLAEARAEPHLHEHLVRAGVVGRRQGWRVCAVLLWPLAAVLIAIAVWILGA</sequence>
<feature type="compositionally biased region" description="Basic and acidic residues" evidence="1">
    <location>
        <begin position="12"/>
        <end position="26"/>
    </location>
</feature>
<feature type="transmembrane region" description="Helical" evidence="2">
    <location>
        <begin position="127"/>
        <end position="149"/>
    </location>
</feature>
<keyword evidence="2" id="KW-0812">Transmembrane</keyword>
<proteinExistence type="predicted"/>
<comment type="caution">
    <text evidence="3">The sequence shown here is derived from an EMBL/GenBank/DDBJ whole genome shotgun (WGS) entry which is preliminary data.</text>
</comment>
<name>W7IUA4_9PSEU</name>
<feature type="region of interest" description="Disordered" evidence="1">
    <location>
        <begin position="1"/>
        <end position="66"/>
    </location>
</feature>